<dbReference type="Proteomes" id="UP000322644">
    <property type="component" value="Chromosome"/>
</dbReference>
<dbReference type="EMBL" id="LDIR01000002">
    <property type="protein sequence ID" value="OCL91671.1"/>
    <property type="molecule type" value="Genomic_DNA"/>
</dbReference>
<dbReference type="GeneID" id="61749908"/>
<reference evidence="2 4" key="3">
    <citation type="submission" date="2019-09" db="EMBL/GenBank/DDBJ databases">
        <title>Taxonomic note: a critical rebuttal of the proposed division of the genus Arcobacter into six genera, emended descriptions of Arcobacter anaerophilus and the genus Arcobacter, and an assessment of genus-level boundaries for Epsilonproteobacteria using in silico genomic comparator tools.</title>
        <authorList>
            <person name="On S.L.W."/>
            <person name="Miller W.G."/>
            <person name="Biggs P."/>
            <person name="Cornelius A."/>
            <person name="Vandamme P."/>
        </authorList>
    </citation>
    <scope>NUCLEOTIDE SEQUENCE [LARGE SCALE GENOMIC DNA]</scope>
    <source>
        <strain evidence="2 4">CCUG 56899</strain>
    </source>
</reference>
<proteinExistence type="predicted"/>
<evidence type="ECO:0000313" key="4">
    <source>
        <dbReference type="Proteomes" id="UP000322644"/>
    </source>
</evidence>
<dbReference type="SUPFAM" id="SSF117991">
    <property type="entry name" value="YbeD/HP0495-like"/>
    <property type="match status" value="1"/>
</dbReference>
<reference evidence="1 3" key="1">
    <citation type="submission" date="2015-05" db="EMBL/GenBank/DDBJ databases">
        <authorList>
            <person name="Rovetto F."/>
            <person name="Cocolin L."/>
            <person name="Illeghems K."/>
            <person name="Van Nieuwerburgh F."/>
            <person name="Houf K."/>
        </authorList>
    </citation>
    <scope>NUCLEOTIDE SEQUENCE [LARGE SCALE GENOMIC DNA]</scope>
    <source>
        <strain evidence="1 3">117434</strain>
    </source>
</reference>
<reference evidence="2 4" key="2">
    <citation type="submission" date="2019-09" db="EMBL/GenBank/DDBJ databases">
        <title>Complete genome sequencing of four Arcobacter species reveals a diverse suite of mobile elements.</title>
        <authorList>
            <person name="Miller W.G."/>
            <person name="Yee E."/>
            <person name="Bono J.L."/>
        </authorList>
    </citation>
    <scope>NUCLEOTIDE SEQUENCE [LARGE SCALE GENOMIC DNA]</scope>
    <source>
        <strain evidence="2 4">CCUG 56899</strain>
    </source>
</reference>
<dbReference type="EMBL" id="CP036246">
    <property type="protein sequence ID" value="QEP39716.1"/>
    <property type="molecule type" value="Genomic_DNA"/>
</dbReference>
<dbReference type="OrthoDB" id="281538at2"/>
<name>A0A1C0AX43_9BACT</name>
<gene>
    <name evidence="1" type="ORF">AAX28_01416</name>
    <name evidence="2" type="ORF">APORC_0076</name>
</gene>
<dbReference type="Proteomes" id="UP000093159">
    <property type="component" value="Unassembled WGS sequence"/>
</dbReference>
<accession>A0A1C0AX43</accession>
<dbReference type="AlphaFoldDB" id="A0A1C0AX43"/>
<dbReference type="InterPro" id="IPR007454">
    <property type="entry name" value="UPF0250_YbeD-like"/>
</dbReference>
<keyword evidence="3" id="KW-1185">Reference proteome</keyword>
<protein>
    <submittedName>
        <fullName evidence="2">DUF493 domain-containing protein</fullName>
    </submittedName>
</protein>
<dbReference type="InterPro" id="IPR027471">
    <property type="entry name" value="YbeD-like_sf"/>
</dbReference>
<evidence type="ECO:0000313" key="1">
    <source>
        <dbReference type="EMBL" id="OCL91671.1"/>
    </source>
</evidence>
<dbReference type="KEGG" id="apoc:APORC_0076"/>
<sequence>MIDLSNKKLELNYPCSWEYKLVVLESCNIKKCVKEIVLEREHTIKTSKTSAKGKFKSYNLELIVHNEDDRVELFRLLGEHSDIKMVL</sequence>
<dbReference type="Pfam" id="PF04359">
    <property type="entry name" value="DUF493"/>
    <property type="match status" value="1"/>
</dbReference>
<dbReference type="RefSeq" id="WP_066159351.1">
    <property type="nucleotide sequence ID" value="NZ_CP036246.2"/>
</dbReference>
<organism evidence="2 4">
    <name type="scientific">Arcobacter porcinus</name>
    <dbReference type="NCBI Taxonomy" id="1935204"/>
    <lineage>
        <taxon>Bacteria</taxon>
        <taxon>Pseudomonadati</taxon>
        <taxon>Campylobacterota</taxon>
        <taxon>Epsilonproteobacteria</taxon>
        <taxon>Campylobacterales</taxon>
        <taxon>Arcobacteraceae</taxon>
        <taxon>Arcobacter</taxon>
    </lineage>
</organism>
<evidence type="ECO:0000313" key="2">
    <source>
        <dbReference type="EMBL" id="QEP39716.1"/>
    </source>
</evidence>
<evidence type="ECO:0000313" key="3">
    <source>
        <dbReference type="Proteomes" id="UP000093159"/>
    </source>
</evidence>
<dbReference type="Gene3D" id="3.30.70.260">
    <property type="match status" value="1"/>
</dbReference>